<dbReference type="EMBL" id="ABEU02000019">
    <property type="protein sequence ID" value="PNR34165.1"/>
    <property type="molecule type" value="Genomic_DNA"/>
</dbReference>
<dbReference type="Proteomes" id="UP000006727">
    <property type="component" value="Chromosome 19"/>
</dbReference>
<reference evidence="2" key="3">
    <citation type="submission" date="2020-12" db="UniProtKB">
        <authorList>
            <consortium name="EnsemblPlants"/>
        </authorList>
    </citation>
    <scope>IDENTIFICATION</scope>
</reference>
<keyword evidence="3" id="KW-1185">Reference proteome</keyword>
<evidence type="ECO:0000313" key="2">
    <source>
        <dbReference type="EnsemblPlants" id="Pp3c19_10750V3.1"/>
    </source>
</evidence>
<dbReference type="InParanoid" id="A0A2K1IY14"/>
<accession>A0A2K1IY14</accession>
<protein>
    <submittedName>
        <fullName evidence="1 2">Uncharacterized protein</fullName>
    </submittedName>
</protein>
<proteinExistence type="predicted"/>
<reference evidence="1 3" key="1">
    <citation type="journal article" date="2008" name="Science">
        <title>The Physcomitrella genome reveals evolutionary insights into the conquest of land by plants.</title>
        <authorList>
            <person name="Rensing S."/>
            <person name="Lang D."/>
            <person name="Zimmer A."/>
            <person name="Terry A."/>
            <person name="Salamov A."/>
            <person name="Shapiro H."/>
            <person name="Nishiyama T."/>
            <person name="Perroud P.-F."/>
            <person name="Lindquist E."/>
            <person name="Kamisugi Y."/>
            <person name="Tanahashi T."/>
            <person name="Sakakibara K."/>
            <person name="Fujita T."/>
            <person name="Oishi K."/>
            <person name="Shin-I T."/>
            <person name="Kuroki Y."/>
            <person name="Toyoda A."/>
            <person name="Suzuki Y."/>
            <person name="Hashimoto A."/>
            <person name="Yamaguchi K."/>
            <person name="Sugano A."/>
            <person name="Kohara Y."/>
            <person name="Fujiyama A."/>
            <person name="Anterola A."/>
            <person name="Aoki S."/>
            <person name="Ashton N."/>
            <person name="Barbazuk W.B."/>
            <person name="Barker E."/>
            <person name="Bennetzen J."/>
            <person name="Bezanilla M."/>
            <person name="Blankenship R."/>
            <person name="Cho S.H."/>
            <person name="Dutcher S."/>
            <person name="Estelle M."/>
            <person name="Fawcett J.A."/>
            <person name="Gundlach H."/>
            <person name="Hanada K."/>
            <person name="Heyl A."/>
            <person name="Hicks K.A."/>
            <person name="Hugh J."/>
            <person name="Lohr M."/>
            <person name="Mayer K."/>
            <person name="Melkozernov A."/>
            <person name="Murata T."/>
            <person name="Nelson D."/>
            <person name="Pils B."/>
            <person name="Prigge M."/>
            <person name="Reiss B."/>
            <person name="Renner T."/>
            <person name="Rombauts S."/>
            <person name="Rushton P."/>
            <person name="Sanderfoot A."/>
            <person name="Schween G."/>
            <person name="Shiu S.-H."/>
            <person name="Stueber K."/>
            <person name="Theodoulou F.L."/>
            <person name="Tu H."/>
            <person name="Van de Peer Y."/>
            <person name="Verrier P.J."/>
            <person name="Waters E."/>
            <person name="Wood A."/>
            <person name="Yang L."/>
            <person name="Cove D."/>
            <person name="Cuming A."/>
            <person name="Hasebe M."/>
            <person name="Lucas S."/>
            <person name="Mishler D.B."/>
            <person name="Reski R."/>
            <person name="Grigoriev I."/>
            <person name="Quatrano R.S."/>
            <person name="Boore J.L."/>
        </authorList>
    </citation>
    <scope>NUCLEOTIDE SEQUENCE [LARGE SCALE GENOMIC DNA]</scope>
    <source>
        <strain evidence="2 3">cv. Gransden 2004</strain>
    </source>
</reference>
<gene>
    <name evidence="1" type="ORF">PHYPA_023982</name>
</gene>
<dbReference type="EnsemblPlants" id="Pp3c19_10750V3.1">
    <property type="protein sequence ID" value="Pp3c19_10750V3.1"/>
    <property type="gene ID" value="Pp3c19_10750"/>
</dbReference>
<sequence>MDKINVRGEFKSSYGRTHCKQTSSSREKWSVSEQIYAEAKSEIGQQAIG</sequence>
<name>A0A2K1IY14_PHYPA</name>
<organism evidence="1">
    <name type="scientific">Physcomitrium patens</name>
    <name type="common">Spreading-leaved earth moss</name>
    <name type="synonym">Physcomitrella patens</name>
    <dbReference type="NCBI Taxonomy" id="3218"/>
    <lineage>
        <taxon>Eukaryota</taxon>
        <taxon>Viridiplantae</taxon>
        <taxon>Streptophyta</taxon>
        <taxon>Embryophyta</taxon>
        <taxon>Bryophyta</taxon>
        <taxon>Bryophytina</taxon>
        <taxon>Bryopsida</taxon>
        <taxon>Funariidae</taxon>
        <taxon>Funariales</taxon>
        <taxon>Funariaceae</taxon>
        <taxon>Physcomitrium</taxon>
    </lineage>
</organism>
<reference evidence="1 3" key="2">
    <citation type="journal article" date="2018" name="Plant J.">
        <title>The Physcomitrella patens chromosome-scale assembly reveals moss genome structure and evolution.</title>
        <authorList>
            <person name="Lang D."/>
            <person name="Ullrich K.K."/>
            <person name="Murat F."/>
            <person name="Fuchs J."/>
            <person name="Jenkins J."/>
            <person name="Haas F.B."/>
            <person name="Piednoel M."/>
            <person name="Gundlach H."/>
            <person name="Van Bel M."/>
            <person name="Meyberg R."/>
            <person name="Vives C."/>
            <person name="Morata J."/>
            <person name="Symeonidi A."/>
            <person name="Hiss M."/>
            <person name="Muchero W."/>
            <person name="Kamisugi Y."/>
            <person name="Saleh O."/>
            <person name="Blanc G."/>
            <person name="Decker E.L."/>
            <person name="van Gessel N."/>
            <person name="Grimwood J."/>
            <person name="Hayes R.D."/>
            <person name="Graham S.W."/>
            <person name="Gunter L.E."/>
            <person name="McDaniel S.F."/>
            <person name="Hoernstein S.N.W."/>
            <person name="Larsson A."/>
            <person name="Li F.W."/>
            <person name="Perroud P.F."/>
            <person name="Phillips J."/>
            <person name="Ranjan P."/>
            <person name="Rokshar D.S."/>
            <person name="Rothfels C.J."/>
            <person name="Schneider L."/>
            <person name="Shu S."/>
            <person name="Stevenson D.W."/>
            <person name="Thummler F."/>
            <person name="Tillich M."/>
            <person name="Villarreal Aguilar J.C."/>
            <person name="Widiez T."/>
            <person name="Wong G.K."/>
            <person name="Wymore A."/>
            <person name="Zhang Y."/>
            <person name="Zimmer A.D."/>
            <person name="Quatrano R.S."/>
            <person name="Mayer K.F.X."/>
            <person name="Goodstein D."/>
            <person name="Casacuberta J.M."/>
            <person name="Vandepoele K."/>
            <person name="Reski R."/>
            <person name="Cuming A.C."/>
            <person name="Tuskan G.A."/>
            <person name="Maumus F."/>
            <person name="Salse J."/>
            <person name="Schmutz J."/>
            <person name="Rensing S.A."/>
        </authorList>
    </citation>
    <scope>NUCLEOTIDE SEQUENCE [LARGE SCALE GENOMIC DNA]</scope>
    <source>
        <strain evidence="2 3">cv. Gransden 2004</strain>
    </source>
</reference>
<evidence type="ECO:0000313" key="3">
    <source>
        <dbReference type="Proteomes" id="UP000006727"/>
    </source>
</evidence>
<dbReference type="Gramene" id="Pp3c19_10750V3.1">
    <property type="protein sequence ID" value="Pp3c19_10750V3.1"/>
    <property type="gene ID" value="Pp3c19_10750"/>
</dbReference>
<evidence type="ECO:0000313" key="1">
    <source>
        <dbReference type="EMBL" id="PNR34165.1"/>
    </source>
</evidence>
<dbReference type="AlphaFoldDB" id="A0A2K1IY14"/>